<dbReference type="InterPro" id="IPR035899">
    <property type="entry name" value="DBL_dom_sf"/>
</dbReference>
<keyword evidence="5" id="KW-1185">Reference proteome</keyword>
<dbReference type="SMART" id="SM00233">
    <property type="entry name" value="PH"/>
    <property type="match status" value="1"/>
</dbReference>
<dbReference type="EMBL" id="JABFDY010000019">
    <property type="protein sequence ID" value="KAF7693304.1"/>
    <property type="molecule type" value="Genomic_DNA"/>
</dbReference>
<dbReference type="PROSITE" id="PS50003">
    <property type="entry name" value="PH_DOMAIN"/>
    <property type="match status" value="1"/>
</dbReference>
<gene>
    <name evidence="4" type="ORF">HF521_008620</name>
</gene>
<dbReference type="Pfam" id="PF22697">
    <property type="entry name" value="SOS1_NGEF_PH"/>
    <property type="match status" value="1"/>
</dbReference>
<proteinExistence type="predicted"/>
<feature type="domain" description="DH" evidence="3">
    <location>
        <begin position="960"/>
        <end position="1192"/>
    </location>
</feature>
<dbReference type="InterPro" id="IPR040181">
    <property type="entry name" value="PKHG5/7"/>
</dbReference>
<dbReference type="CDD" id="cd00160">
    <property type="entry name" value="RhoGEF"/>
    <property type="match status" value="1"/>
</dbReference>
<dbReference type="PANTHER" id="PTHR13217">
    <property type="entry name" value="PLECKSTRIN HOMOLOGY DOMAIN-CONTAINING FAMILY G MEMBER 7"/>
    <property type="match status" value="1"/>
</dbReference>
<feature type="compositionally biased region" description="Basic residues" evidence="1">
    <location>
        <begin position="293"/>
        <end position="303"/>
    </location>
</feature>
<dbReference type="InterPro" id="IPR055251">
    <property type="entry name" value="SOS1_NGEF_PH"/>
</dbReference>
<feature type="compositionally biased region" description="Basic residues" evidence="1">
    <location>
        <begin position="480"/>
        <end position="503"/>
    </location>
</feature>
<dbReference type="InterPro" id="IPR001849">
    <property type="entry name" value="PH_domain"/>
</dbReference>
<dbReference type="GO" id="GO:0007266">
    <property type="term" value="P:Rho protein signal transduction"/>
    <property type="evidence" value="ECO:0007669"/>
    <property type="project" value="TreeGrafter"/>
</dbReference>
<dbReference type="Pfam" id="PF00621">
    <property type="entry name" value="RhoGEF"/>
    <property type="match status" value="1"/>
</dbReference>
<dbReference type="GO" id="GO:0030424">
    <property type="term" value="C:axon"/>
    <property type="evidence" value="ECO:0007669"/>
    <property type="project" value="TreeGrafter"/>
</dbReference>
<comment type="caution">
    <text evidence="4">The sequence shown here is derived from an EMBL/GenBank/DDBJ whole genome shotgun (WGS) entry which is preliminary data.</text>
</comment>
<accession>A0A8T0AN96</accession>
<dbReference type="FunFam" id="1.20.900.10:FF:000017">
    <property type="entry name" value="pleckstrin homology domain-containing family G member 5 isoform X1"/>
    <property type="match status" value="1"/>
</dbReference>
<organism evidence="4 5">
    <name type="scientific">Silurus meridionalis</name>
    <name type="common">Southern catfish</name>
    <name type="synonym">Silurus soldatovi meridionalis</name>
    <dbReference type="NCBI Taxonomy" id="175797"/>
    <lineage>
        <taxon>Eukaryota</taxon>
        <taxon>Metazoa</taxon>
        <taxon>Chordata</taxon>
        <taxon>Craniata</taxon>
        <taxon>Vertebrata</taxon>
        <taxon>Euteleostomi</taxon>
        <taxon>Actinopterygii</taxon>
        <taxon>Neopterygii</taxon>
        <taxon>Teleostei</taxon>
        <taxon>Ostariophysi</taxon>
        <taxon>Siluriformes</taxon>
        <taxon>Siluridae</taxon>
        <taxon>Silurus</taxon>
    </lineage>
</organism>
<dbReference type="SMART" id="SM00325">
    <property type="entry name" value="RhoGEF"/>
    <property type="match status" value="1"/>
</dbReference>
<feature type="region of interest" description="Disordered" evidence="1">
    <location>
        <begin position="1319"/>
        <end position="1349"/>
    </location>
</feature>
<dbReference type="SUPFAM" id="SSF48065">
    <property type="entry name" value="DBL homology domain (DH-domain)"/>
    <property type="match status" value="1"/>
</dbReference>
<feature type="compositionally biased region" description="Basic residues" evidence="1">
    <location>
        <begin position="452"/>
        <end position="462"/>
    </location>
</feature>
<dbReference type="GO" id="GO:0005085">
    <property type="term" value="F:guanyl-nucleotide exchange factor activity"/>
    <property type="evidence" value="ECO:0007669"/>
    <property type="project" value="InterPro"/>
</dbReference>
<evidence type="ECO:0000259" key="3">
    <source>
        <dbReference type="PROSITE" id="PS50010"/>
    </source>
</evidence>
<evidence type="ECO:0008006" key="6">
    <source>
        <dbReference type="Google" id="ProtNLM"/>
    </source>
</evidence>
<dbReference type="GO" id="GO:0005886">
    <property type="term" value="C:plasma membrane"/>
    <property type="evidence" value="ECO:0007669"/>
    <property type="project" value="TreeGrafter"/>
</dbReference>
<reference evidence="4" key="1">
    <citation type="submission" date="2020-08" db="EMBL/GenBank/DDBJ databases">
        <title>Chromosome-level assembly of Southern catfish (Silurus meridionalis) provides insights into visual adaptation to the nocturnal and benthic lifestyles.</title>
        <authorList>
            <person name="Zhang Y."/>
            <person name="Wang D."/>
            <person name="Peng Z."/>
        </authorList>
    </citation>
    <scope>NUCLEOTIDE SEQUENCE</scope>
    <source>
        <strain evidence="4">SWU-2019-XX</strain>
        <tissue evidence="4">Muscle</tissue>
    </source>
</reference>
<dbReference type="Proteomes" id="UP000606274">
    <property type="component" value="Unassembled WGS sequence"/>
</dbReference>
<feature type="compositionally biased region" description="Basic and acidic residues" evidence="1">
    <location>
        <begin position="103"/>
        <end position="119"/>
    </location>
</feature>
<dbReference type="CDD" id="cd17068">
    <property type="entry name" value="RBD_PLEKHG5"/>
    <property type="match status" value="1"/>
</dbReference>
<dbReference type="InterPro" id="IPR011993">
    <property type="entry name" value="PH-like_dom_sf"/>
</dbReference>
<feature type="region of interest" description="Disordered" evidence="1">
    <location>
        <begin position="527"/>
        <end position="548"/>
    </location>
</feature>
<evidence type="ECO:0000259" key="2">
    <source>
        <dbReference type="PROSITE" id="PS50003"/>
    </source>
</evidence>
<dbReference type="Gene3D" id="2.30.29.30">
    <property type="entry name" value="Pleckstrin-homology domain (PH domain)/Phosphotyrosine-binding domain (PTB)"/>
    <property type="match status" value="1"/>
</dbReference>
<dbReference type="InterPro" id="IPR029071">
    <property type="entry name" value="Ubiquitin-like_domsf"/>
</dbReference>
<dbReference type="SUPFAM" id="SSF54236">
    <property type="entry name" value="Ubiquitin-like"/>
    <property type="match status" value="1"/>
</dbReference>
<dbReference type="GO" id="GO:0030139">
    <property type="term" value="C:endocytic vesicle"/>
    <property type="evidence" value="ECO:0007669"/>
    <property type="project" value="TreeGrafter"/>
</dbReference>
<protein>
    <recommendedName>
        <fullName evidence="6">Pleckstrin homology domain-containing family G member 5</fullName>
    </recommendedName>
</protein>
<feature type="compositionally biased region" description="Basic and acidic residues" evidence="1">
    <location>
        <begin position="334"/>
        <end position="351"/>
    </location>
</feature>
<dbReference type="PANTHER" id="PTHR13217:SF12">
    <property type="entry name" value="PLECKSTRIN HOMOLOGY DOMAIN-CONTAINING FAMILY G MEMBER 5 ISOFORM X1-RELATED"/>
    <property type="match status" value="1"/>
</dbReference>
<evidence type="ECO:0000313" key="4">
    <source>
        <dbReference type="EMBL" id="KAF7693304.1"/>
    </source>
</evidence>
<feature type="compositionally biased region" description="Basic and acidic residues" evidence="1">
    <location>
        <begin position="463"/>
        <end position="473"/>
    </location>
</feature>
<sequence>MLQDMKHSMVVVKTGIVQAAKHSVSRSAPLRHSVSRSAPLRHSVSRSAPLRHSVSSSAPLRHRPITREPSSHRPVTSAPLRHRPVTARLATDPSRARLYATDPSREGRAATDPSREGRAATDPSRARLYATDPSRARLYATDPSRARLYATDPSRERLAATDPSPGRHRPVTSAWPPQTRHEAPGATDPSRAPVRHRSRHESAGPPQSHHECRAATDPSREPARHRSVTARLATDPSRARLATDPSRRASPQTRHERLATTDPSPGRHRPVTSAWPPQTRHERLAATDPSRAPGRHRPVTRRRAATESSRERLAATDPSPGRHRPVTSAWPPQTRHERLAATDPSRERRSATEVVMRAPGRHRVTTSAGPPQIRHESRPATDPSRARLATDPSRARLYATDPSRARLYATDPSRERLAATDPSPGRHRPVTSAWPPQTRHERLAATDPSRAPGRHRPVTRRRAATESSRERLAATDPSPGRHRPVTRAPGRHRPVTRAPGRHRPVTRAPVRHRVVMRAPGRHRVTTRVPGRHRSVTREPARHRSVTSAPLRHRPVTSAPLRHRPVTSAPLRHRPVHFASLPKHAQVDDSRMERSYKGDGIKCEKPNQEEKSGILWQQHICPKHNPAVKVCHLLLCQDFREGRPLHLSESHHMSHPVPTLARNMSTRSCSTHTRFSSDLEEGEEGVFDVGDCNRSPIKLVKKKERQRYTEDTSKEFFTLKFDLNVDIGMEIVQAVKKKSLRDVLSTVFEKKGIELSQVDLFLDQSNTPLSLGFEAYRLGGHYLRVRARPEELRMEKGVKDPRSLSLPIIRPSTAYSAFFGRVEHGSLGRREAANLHGQAHRRKNITEFLGDTNVSLDSVSQLSGFGTITNTGTDRWKNKAASRFSVLFSSSSSNGSISKECERVEQLQSKLHSYTLFGLPKMPQQLSFHRDSWEEEPNLEMEESWKELLENPEILTIGQWHQQEAIWELLQTESAYIKNLHVITDLFLCGLLNLQESGLLCDINPSRLFGNIQEIVHMHTLFWAEVLLPTLERSRQSRTMLNPVDLCQGFSTFGYRFRPYIHYCLEEESCMEYMRTLLKENELFRLYVTWAETHKQCSRLKLTDMLVKPHQRLTKYPLLLKSILKKTDEQIAREALFRMVASVEGFINSVDSQMRQREEKQKLAAIAIRIEAYEPVEGATDEVEKMLKEYNQFDLTAPVLGALADETRQLYLEGALRMKEGKDSKMDVHCFLFTDVLLITKPVKRVEKVKVIRQPLIIRNIVCRDLKDSGAFLLIYLNEFRSAVASYCFQANSATHRCSWVQAIYNAQNQLERLCSVSMRAERDEEEEDEMESSISTSSSPSFQHKEPLQKSRSSEMLSVVLMEQPDEVKRQLLLDSEQVSLQSALYSDSSFTKDALPTDNNQTLKMRNDLVAIKLDPESRSRSIDSDYGTLLPESFIPILDLKEGMKREQREREVNNTGKVEGAYEEDDEADVGGNADDSIAWNGSQITVKETKFFGEQYNLQQAQMELLQPKAPYNASQECCSPTLWRHSPIHTRTENFALRSCSEDNLLQWLSSPVDYSRISNRNLSKSLTQLSGSSEHLQAKHGQSTDPSALSDKVTDTLIRAEDQIFHRAMSFFNEENVRVCDSVASQQLHLHRKLTKAQLQRMRTTMVLNSTLTASEV</sequence>
<feature type="compositionally biased region" description="Basic and acidic residues" evidence="1">
    <location>
        <begin position="304"/>
        <end position="314"/>
    </location>
</feature>
<name>A0A8T0AN96_SILME</name>
<feature type="compositionally biased region" description="Basic and acidic residues" evidence="1">
    <location>
        <begin position="208"/>
        <end position="224"/>
    </location>
</feature>
<dbReference type="CDD" id="cd13244">
    <property type="entry name" value="PH_PLEKHG5_G6"/>
    <property type="match status" value="1"/>
</dbReference>
<feature type="region of interest" description="Disordered" evidence="1">
    <location>
        <begin position="21"/>
        <end position="503"/>
    </location>
</feature>
<feature type="domain" description="PH" evidence="2">
    <location>
        <begin position="1208"/>
        <end position="1308"/>
    </location>
</feature>
<dbReference type="SUPFAM" id="SSF50729">
    <property type="entry name" value="PH domain-like"/>
    <property type="match status" value="1"/>
</dbReference>
<dbReference type="PROSITE" id="PS50010">
    <property type="entry name" value="DH_2"/>
    <property type="match status" value="1"/>
</dbReference>
<evidence type="ECO:0000313" key="5">
    <source>
        <dbReference type="Proteomes" id="UP000606274"/>
    </source>
</evidence>
<dbReference type="InterPro" id="IPR000219">
    <property type="entry name" value="DH_dom"/>
</dbReference>
<feature type="compositionally biased region" description="Low complexity" evidence="1">
    <location>
        <begin position="1332"/>
        <end position="1341"/>
    </location>
</feature>
<evidence type="ECO:0000256" key="1">
    <source>
        <dbReference type="SAM" id="MobiDB-lite"/>
    </source>
</evidence>
<dbReference type="Gene3D" id="1.20.900.10">
    <property type="entry name" value="Dbl homology (DH) domain"/>
    <property type="match status" value="1"/>
</dbReference>
<dbReference type="GO" id="GO:0043542">
    <property type="term" value="P:endothelial cell migration"/>
    <property type="evidence" value="ECO:0007669"/>
    <property type="project" value="TreeGrafter"/>
</dbReference>